<protein>
    <submittedName>
        <fullName evidence="4">Exopolyphosphatase</fullName>
    </submittedName>
</protein>
<dbReference type="Gene3D" id="1.10.3210.10">
    <property type="entry name" value="Hypothetical protein af1432"/>
    <property type="match status" value="1"/>
</dbReference>
<reference evidence="5" key="2">
    <citation type="submission" date="2016-01" db="EMBL/GenBank/DDBJ databases">
        <title>Six Aerococcus type strain genome sequencing and assembly using PacBio and Illumina Hiseq.</title>
        <authorList>
            <person name="Carkaci D."/>
            <person name="Dargis R."/>
            <person name="Nielsen X.C."/>
            <person name="Skovgaard O."/>
            <person name="Fuursted K."/>
            <person name="Christensen J.J."/>
        </authorList>
    </citation>
    <scope>NUCLEOTIDE SEQUENCE [LARGE SCALE GENOMIC DNA]</scope>
    <source>
        <strain evidence="5">CCUG4311</strain>
    </source>
</reference>
<dbReference type="InterPro" id="IPR050273">
    <property type="entry name" value="GppA/Ppx_hydrolase"/>
</dbReference>
<name>A0AAU8U4G6_9LACT</name>
<dbReference type="Pfam" id="PF02541">
    <property type="entry name" value="Ppx-GppA"/>
    <property type="match status" value="1"/>
</dbReference>
<gene>
    <name evidence="4" type="ORF">AWM76_04410</name>
</gene>
<feature type="domain" description="Ppx/GppA phosphatase N-terminal" evidence="2">
    <location>
        <begin position="44"/>
        <end position="330"/>
    </location>
</feature>
<evidence type="ECO:0000259" key="2">
    <source>
        <dbReference type="Pfam" id="PF02541"/>
    </source>
</evidence>
<dbReference type="AlphaFoldDB" id="A0AAU8U4G6"/>
<dbReference type="SUPFAM" id="SSF109604">
    <property type="entry name" value="HD-domain/PDEase-like"/>
    <property type="match status" value="1"/>
</dbReference>
<dbReference type="Gene3D" id="3.30.420.40">
    <property type="match status" value="1"/>
</dbReference>
<feature type="domain" description="Ppx/GppA phosphatase C-terminal" evidence="3">
    <location>
        <begin position="344"/>
        <end position="449"/>
    </location>
</feature>
<proteinExistence type="inferred from homology"/>
<dbReference type="InterPro" id="IPR048950">
    <property type="entry name" value="Ppx_GppA_C"/>
</dbReference>
<dbReference type="Proteomes" id="UP000066986">
    <property type="component" value="Chromosome"/>
</dbReference>
<reference evidence="4 5" key="1">
    <citation type="journal article" date="2016" name="Genome Announc.">
        <title>Complete Genome Sequences of Aerococcus christensenii CCUG 28831T, Aerococcus sanguinicola CCUG 43001T, Aerococcus urinae CCUG 36881T, Aerococcus urinaeequi CCUG 28094T, Aerococcus urinaehominis CCUG 42038 BT, and Aerococcus viridans CCUG 4311T.</title>
        <authorList>
            <person name="Carkaci D."/>
            <person name="Dargis R."/>
            <person name="Nielsen X.C."/>
            <person name="Skovgaard O."/>
            <person name="Fuursted K."/>
            <person name="Christensen J.J."/>
        </authorList>
    </citation>
    <scope>NUCLEOTIDE SEQUENCE [LARGE SCALE GENOMIC DNA]</scope>
    <source>
        <strain evidence="4 5">CCUG4311</strain>
    </source>
</reference>
<accession>A0AAU8U4G6</accession>
<sequence>MRYTKLKINFILVVTEAHEKRKDTIIMKERIGLIDIGSNSIRLVVFQVEDNLAMREIQNIKIPARIFQYINDDHEMSQDGIDILARIIGAFAKEAAILKADRILPKATAAIRQSKNKDDIVNQVKKKTGVTIEIVPEEMEAYYGFSAVVHSMSDSDGVSIDIGGGSTEITVFKNKELVEAFSFPFGAVSLQEKFFNGKDFNDAKSIKETRKFVRQAFSEQPFFENLNLPIFAIGGSARNVARVHQMQSNYGMAGLHGYTMKPKQIDQVFDTFVGLSMKEMLKLEGLSSNRADIIVPATIVFQELIQTVDSPVFKFSQEGLREGIVYEYLEEKYRSAFDIHRVAQQTVERLSSIYQFSMPDSAQRMVIARQLYTALSEDGYLKLNDHELELLNYGAYLYNLGEMIEPGNASQHTFYLLSNSNLNGFSHPERLALSILASYKNKTLFGQYLTTYGEMLDDKPVETLQHIGGLIKFAECLNDSHNNIVKSMDTVMKGNSLILRVFYQGELLSEVYRSEDQKKHVERAIGKDITLEFIHANSYRAIL</sequence>
<dbReference type="InterPro" id="IPR003695">
    <property type="entry name" value="Ppx_GppA_N"/>
</dbReference>
<evidence type="ECO:0000313" key="4">
    <source>
        <dbReference type="EMBL" id="AMC00838.1"/>
    </source>
</evidence>
<dbReference type="GO" id="GO:0006357">
    <property type="term" value="P:regulation of transcription by RNA polymerase II"/>
    <property type="evidence" value="ECO:0007669"/>
    <property type="project" value="TreeGrafter"/>
</dbReference>
<comment type="similarity">
    <text evidence="1">Belongs to the GppA/Ppx family.</text>
</comment>
<dbReference type="CDD" id="cd24052">
    <property type="entry name" value="ASKHA_NBD_HpPPX-GppA-like"/>
    <property type="match status" value="1"/>
</dbReference>
<organism evidence="4 5">
    <name type="scientific">Aerococcus viridans</name>
    <dbReference type="NCBI Taxonomy" id="1377"/>
    <lineage>
        <taxon>Bacteria</taxon>
        <taxon>Bacillati</taxon>
        <taxon>Bacillota</taxon>
        <taxon>Bacilli</taxon>
        <taxon>Lactobacillales</taxon>
        <taxon>Aerococcaceae</taxon>
        <taxon>Aerococcus</taxon>
    </lineage>
</organism>
<dbReference type="SUPFAM" id="SSF53067">
    <property type="entry name" value="Actin-like ATPase domain"/>
    <property type="match status" value="2"/>
</dbReference>
<dbReference type="Gene3D" id="3.30.420.150">
    <property type="entry name" value="Exopolyphosphatase. Domain 2"/>
    <property type="match status" value="1"/>
</dbReference>
<dbReference type="Pfam" id="PF21447">
    <property type="entry name" value="Ppx-GppA_III"/>
    <property type="match status" value="1"/>
</dbReference>
<evidence type="ECO:0000259" key="3">
    <source>
        <dbReference type="Pfam" id="PF21447"/>
    </source>
</evidence>
<dbReference type="PANTHER" id="PTHR30005:SF0">
    <property type="entry name" value="RETROGRADE REGULATION PROTEIN 2"/>
    <property type="match status" value="1"/>
</dbReference>
<evidence type="ECO:0000313" key="5">
    <source>
        <dbReference type="Proteomes" id="UP000066986"/>
    </source>
</evidence>
<dbReference type="PANTHER" id="PTHR30005">
    <property type="entry name" value="EXOPOLYPHOSPHATASE"/>
    <property type="match status" value="1"/>
</dbReference>
<evidence type="ECO:0000256" key="1">
    <source>
        <dbReference type="ARBA" id="ARBA00007125"/>
    </source>
</evidence>
<dbReference type="InterPro" id="IPR043129">
    <property type="entry name" value="ATPase_NBD"/>
</dbReference>
<dbReference type="KEGG" id="avs:AWM76_04410"/>
<dbReference type="EMBL" id="CP014164">
    <property type="protein sequence ID" value="AMC00838.1"/>
    <property type="molecule type" value="Genomic_DNA"/>
</dbReference>